<dbReference type="AlphaFoldDB" id="A0A913ZJE0"/>
<evidence type="ECO:0000256" key="1">
    <source>
        <dbReference type="ARBA" id="ARBA00004651"/>
    </source>
</evidence>
<evidence type="ECO:0000256" key="9">
    <source>
        <dbReference type="RuleBase" id="RU000688"/>
    </source>
</evidence>
<feature type="transmembrane region" description="Helical" evidence="10">
    <location>
        <begin position="111"/>
        <end position="129"/>
    </location>
</feature>
<dbReference type="PRINTS" id="PR00237">
    <property type="entry name" value="GPCRRHODOPSN"/>
</dbReference>
<evidence type="ECO:0000313" key="12">
    <source>
        <dbReference type="EnsemblMetazoa" id="XP_038051927.1"/>
    </source>
</evidence>
<dbReference type="Pfam" id="PF00001">
    <property type="entry name" value="7tm_1"/>
    <property type="match status" value="1"/>
</dbReference>
<dbReference type="PROSITE" id="PS50262">
    <property type="entry name" value="G_PROTEIN_RECEP_F1_2"/>
    <property type="match status" value="1"/>
</dbReference>
<evidence type="ECO:0000256" key="4">
    <source>
        <dbReference type="ARBA" id="ARBA00022989"/>
    </source>
</evidence>
<keyword evidence="2" id="KW-1003">Cell membrane</keyword>
<evidence type="ECO:0000256" key="2">
    <source>
        <dbReference type="ARBA" id="ARBA00022475"/>
    </source>
</evidence>
<dbReference type="InterPro" id="IPR050569">
    <property type="entry name" value="TAAR"/>
</dbReference>
<feature type="transmembrane region" description="Helical" evidence="10">
    <location>
        <begin position="31"/>
        <end position="59"/>
    </location>
</feature>
<dbReference type="PANTHER" id="PTHR24249">
    <property type="entry name" value="HISTAMINE RECEPTOR-RELATED G-PROTEIN COUPLED RECEPTOR"/>
    <property type="match status" value="1"/>
</dbReference>
<dbReference type="SUPFAM" id="SSF81321">
    <property type="entry name" value="Family A G protein-coupled receptor-like"/>
    <property type="match status" value="1"/>
</dbReference>
<dbReference type="OMA" id="YVHISII"/>
<dbReference type="InterPro" id="IPR017452">
    <property type="entry name" value="GPCR_Rhodpsn_7TM"/>
</dbReference>
<feature type="transmembrane region" description="Helical" evidence="10">
    <location>
        <begin position="192"/>
        <end position="215"/>
    </location>
</feature>
<proteinExistence type="inferred from homology"/>
<dbReference type="OrthoDB" id="10042731at2759"/>
<keyword evidence="4 10" id="KW-1133">Transmembrane helix</keyword>
<keyword evidence="7 9" id="KW-0675">Receptor</keyword>
<dbReference type="CDD" id="cd00637">
    <property type="entry name" value="7tm_classA_rhodopsin-like"/>
    <property type="match status" value="1"/>
</dbReference>
<dbReference type="GeneID" id="119724786"/>
<evidence type="ECO:0000259" key="11">
    <source>
        <dbReference type="PROSITE" id="PS50262"/>
    </source>
</evidence>
<keyword evidence="5 9" id="KW-0297">G-protein coupled receptor</keyword>
<dbReference type="RefSeq" id="XP_038051927.1">
    <property type="nucleotide sequence ID" value="XM_038195999.1"/>
</dbReference>
<feature type="domain" description="G-protein coupled receptors family 1 profile" evidence="11">
    <location>
        <begin position="51"/>
        <end position="307"/>
    </location>
</feature>
<evidence type="ECO:0000256" key="6">
    <source>
        <dbReference type="ARBA" id="ARBA00023136"/>
    </source>
</evidence>
<sequence>MASSSTLDTGMVSNTTSGFLGVEVESGSSDLALVILAVFLAMLVTCLNLTLNSLMLLALRRVTSLDHTTKIFMASLTLSDLCTGLCSILRLPEIVSGAWMLGDFVCAARDALQYFFQTLSIFSLCLLTIDRYIAITRPLQYPTIMTVFRSKVIVCLTWTFSTVWGILVYGVFDRSVVVMNGLTLCVWQSSNWRVYLSVVFLLLVLFTIFGLYVHISIIARRHARRIAAENQAGNGAFGHRIPHQMSFRLATTVIIITGTLVVTWLPSIVRISIQTSQEGAVTYNSFLIGTLTDILFLSNCWLNVVIYYLRNRDLRQALHNLISSWKCKLCCKCLP</sequence>
<dbReference type="GO" id="GO:0004930">
    <property type="term" value="F:G protein-coupled receptor activity"/>
    <property type="evidence" value="ECO:0007669"/>
    <property type="project" value="UniProtKB-KW"/>
</dbReference>
<feature type="transmembrane region" description="Helical" evidence="10">
    <location>
        <begin position="286"/>
        <end position="309"/>
    </location>
</feature>
<feature type="transmembrane region" description="Helical" evidence="10">
    <location>
        <begin position="150"/>
        <end position="172"/>
    </location>
</feature>
<evidence type="ECO:0000256" key="5">
    <source>
        <dbReference type="ARBA" id="ARBA00023040"/>
    </source>
</evidence>
<dbReference type="PROSITE" id="PS00237">
    <property type="entry name" value="G_PROTEIN_RECEP_F1_1"/>
    <property type="match status" value="1"/>
</dbReference>
<keyword evidence="6 10" id="KW-0472">Membrane</keyword>
<evidence type="ECO:0000313" key="13">
    <source>
        <dbReference type="Proteomes" id="UP000887568"/>
    </source>
</evidence>
<accession>A0A913ZJE0</accession>
<dbReference type="InterPro" id="IPR000276">
    <property type="entry name" value="GPCR_Rhodpsn"/>
</dbReference>
<evidence type="ECO:0000256" key="10">
    <source>
        <dbReference type="SAM" id="Phobius"/>
    </source>
</evidence>
<keyword evidence="3 9" id="KW-0812">Transmembrane</keyword>
<dbReference type="Proteomes" id="UP000887568">
    <property type="component" value="Unplaced"/>
</dbReference>
<feature type="transmembrane region" description="Helical" evidence="10">
    <location>
        <begin position="71"/>
        <end position="91"/>
    </location>
</feature>
<evidence type="ECO:0000256" key="3">
    <source>
        <dbReference type="ARBA" id="ARBA00022692"/>
    </source>
</evidence>
<feature type="transmembrane region" description="Helical" evidence="10">
    <location>
        <begin position="247"/>
        <end position="266"/>
    </location>
</feature>
<protein>
    <recommendedName>
        <fullName evidence="11">G-protein coupled receptors family 1 profile domain-containing protein</fullName>
    </recommendedName>
</protein>
<dbReference type="PANTHER" id="PTHR24249:SF372">
    <property type="entry name" value="G-PROTEIN COUPLED RECEPTORS FAMILY 1 PROFILE DOMAIN-CONTAINING PROTEIN"/>
    <property type="match status" value="1"/>
</dbReference>
<evidence type="ECO:0000256" key="7">
    <source>
        <dbReference type="ARBA" id="ARBA00023170"/>
    </source>
</evidence>
<comment type="subcellular location">
    <subcellularLocation>
        <location evidence="1">Cell membrane</location>
        <topology evidence="1">Multi-pass membrane protein</topology>
    </subcellularLocation>
</comment>
<dbReference type="Gene3D" id="1.20.1070.10">
    <property type="entry name" value="Rhodopsin 7-helix transmembrane proteins"/>
    <property type="match status" value="1"/>
</dbReference>
<organism evidence="12 13">
    <name type="scientific">Patiria miniata</name>
    <name type="common">Bat star</name>
    <name type="synonym">Asterina miniata</name>
    <dbReference type="NCBI Taxonomy" id="46514"/>
    <lineage>
        <taxon>Eukaryota</taxon>
        <taxon>Metazoa</taxon>
        <taxon>Echinodermata</taxon>
        <taxon>Eleutherozoa</taxon>
        <taxon>Asterozoa</taxon>
        <taxon>Asteroidea</taxon>
        <taxon>Valvatacea</taxon>
        <taxon>Valvatida</taxon>
        <taxon>Asterinidae</taxon>
        <taxon>Patiria</taxon>
    </lineage>
</organism>
<keyword evidence="8 9" id="KW-0807">Transducer</keyword>
<evidence type="ECO:0000256" key="8">
    <source>
        <dbReference type="ARBA" id="ARBA00023224"/>
    </source>
</evidence>
<name>A0A913ZJE0_PATMI</name>
<dbReference type="GO" id="GO:0005886">
    <property type="term" value="C:plasma membrane"/>
    <property type="evidence" value="ECO:0007669"/>
    <property type="project" value="UniProtKB-SubCell"/>
</dbReference>
<dbReference type="EnsemblMetazoa" id="XM_038195999.1">
    <property type="protein sequence ID" value="XP_038051927.1"/>
    <property type="gene ID" value="LOC119724786"/>
</dbReference>
<comment type="similarity">
    <text evidence="9">Belongs to the G-protein coupled receptor 1 family.</text>
</comment>
<keyword evidence="13" id="KW-1185">Reference proteome</keyword>
<reference evidence="12" key="1">
    <citation type="submission" date="2022-11" db="UniProtKB">
        <authorList>
            <consortium name="EnsemblMetazoa"/>
        </authorList>
    </citation>
    <scope>IDENTIFICATION</scope>
</reference>
<dbReference type="SMART" id="SM01381">
    <property type="entry name" value="7TM_GPCR_Srsx"/>
    <property type="match status" value="1"/>
</dbReference>